<dbReference type="KEGG" id="sect:A359_02140"/>
<dbReference type="SUPFAM" id="SSF56281">
    <property type="entry name" value="Metallo-hydrolase/oxidoreductase"/>
    <property type="match status" value="1"/>
</dbReference>
<keyword evidence="4" id="KW-0862">Zinc</keyword>
<evidence type="ECO:0000256" key="2">
    <source>
        <dbReference type="ARBA" id="ARBA00022723"/>
    </source>
</evidence>
<dbReference type="HOGENOM" id="CLU_030571_5_0_6"/>
<dbReference type="Gene3D" id="3.60.15.10">
    <property type="entry name" value="Ribonuclease Z/Hydroxyacylglutathione hydrolase-like"/>
    <property type="match status" value="1"/>
</dbReference>
<comment type="cofactor">
    <cofactor evidence="1">
        <name>Zn(2+)</name>
        <dbReference type="ChEBI" id="CHEBI:29105"/>
    </cofactor>
</comment>
<feature type="domain" description="Metallo-beta-lactamase" evidence="5">
    <location>
        <begin position="12"/>
        <end position="192"/>
    </location>
</feature>
<dbReference type="PATRIC" id="fig|1199245.3.peg.265"/>
<dbReference type="EMBL" id="CP003546">
    <property type="protein sequence ID" value="AFP84615.1"/>
    <property type="molecule type" value="Genomic_DNA"/>
</dbReference>
<dbReference type="GO" id="GO:0046872">
    <property type="term" value="F:metal ion binding"/>
    <property type="evidence" value="ECO:0007669"/>
    <property type="project" value="UniProtKB-KW"/>
</dbReference>
<dbReference type="RefSeq" id="WP_014887913.1">
    <property type="nucleotide sequence ID" value="NC_018419.1"/>
</dbReference>
<dbReference type="InterPro" id="IPR051453">
    <property type="entry name" value="MBL_Glyoxalase_II"/>
</dbReference>
<keyword evidence="2" id="KW-0479">Metal-binding</keyword>
<dbReference type="OrthoDB" id="9802991at2"/>
<dbReference type="SMART" id="SM00849">
    <property type="entry name" value="Lactamase_B"/>
    <property type="match status" value="1"/>
</dbReference>
<dbReference type="Proteomes" id="UP000003936">
    <property type="component" value="Chromosome"/>
</dbReference>
<dbReference type="InterPro" id="IPR001279">
    <property type="entry name" value="Metallo-B-lactamas"/>
</dbReference>
<reference evidence="6 7" key="1">
    <citation type="journal article" date="2012" name="Mol. Biol. Evol.">
        <title>Genome reduction and co-evolution between the primary and secondary bacterial symbionts of psyllids.</title>
        <authorList>
            <person name="Sloan D.B."/>
            <person name="Moran N.A."/>
        </authorList>
    </citation>
    <scope>NUCLEOTIDE SEQUENCE [LARGE SCALE GENOMIC DNA]</scope>
    <source>
        <strain evidence="6">Ceuc_S</strain>
    </source>
</reference>
<evidence type="ECO:0000256" key="3">
    <source>
        <dbReference type="ARBA" id="ARBA00022801"/>
    </source>
</evidence>
<protein>
    <submittedName>
        <fullName evidence="6">Zn-dependent hydrolase, glyoxylase</fullName>
    </submittedName>
</protein>
<name>J3TX16_9ENTR</name>
<accession>J3TX16</accession>
<proteinExistence type="predicted"/>
<dbReference type="PANTHER" id="PTHR46233:SF3">
    <property type="entry name" value="HYDROXYACYLGLUTATHIONE HYDROLASE GLOC"/>
    <property type="match status" value="1"/>
</dbReference>
<evidence type="ECO:0000313" key="7">
    <source>
        <dbReference type="Proteomes" id="UP000003936"/>
    </source>
</evidence>
<dbReference type="Pfam" id="PF00753">
    <property type="entry name" value="Lactamase_B"/>
    <property type="match status" value="1"/>
</dbReference>
<evidence type="ECO:0000256" key="4">
    <source>
        <dbReference type="ARBA" id="ARBA00022833"/>
    </source>
</evidence>
<evidence type="ECO:0000313" key="6">
    <source>
        <dbReference type="EMBL" id="AFP84615.1"/>
    </source>
</evidence>
<dbReference type="AlphaFoldDB" id="J3TX16"/>
<dbReference type="STRING" id="1199245.A359_02140"/>
<evidence type="ECO:0000259" key="5">
    <source>
        <dbReference type="SMART" id="SM00849"/>
    </source>
</evidence>
<keyword evidence="7" id="KW-1185">Reference proteome</keyword>
<gene>
    <name evidence="6" type="ORF">A359_02140</name>
</gene>
<evidence type="ECO:0000256" key="1">
    <source>
        <dbReference type="ARBA" id="ARBA00001947"/>
    </source>
</evidence>
<dbReference type="InterPro" id="IPR036866">
    <property type="entry name" value="RibonucZ/Hydroxyglut_hydro"/>
</dbReference>
<dbReference type="GO" id="GO:0016787">
    <property type="term" value="F:hydrolase activity"/>
    <property type="evidence" value="ECO:0007669"/>
    <property type="project" value="UniProtKB-KW"/>
</dbReference>
<dbReference type="PANTHER" id="PTHR46233">
    <property type="entry name" value="HYDROXYACYLGLUTATHIONE HYDROLASE GLOC"/>
    <property type="match status" value="1"/>
</dbReference>
<organism evidence="6 7">
    <name type="scientific">secondary endosymbiont of Ctenarytaina eucalypti</name>
    <dbReference type="NCBI Taxonomy" id="1199245"/>
    <lineage>
        <taxon>Bacteria</taxon>
        <taxon>Pseudomonadati</taxon>
        <taxon>Pseudomonadota</taxon>
        <taxon>Gammaproteobacteria</taxon>
        <taxon>Enterobacterales</taxon>
        <taxon>Enterobacteriaceae</taxon>
        <taxon>aphid secondary symbionts</taxon>
    </lineage>
</organism>
<sequence length="213" mass="23404">MKYHIIPVTAFSQNCSLIWCKQTGEAALVDPGGEAERVRQEVAAQGVMVKKIWLTHAHLDHVGAARELALFYHVPILGPHRADAPLLTSLPAQCQMFGVKCIPSFMPDYWLKRGVTLTLGQLSFSVLHCPGHSPGHVVFWNKAAKFILMGDVLFHGMIGRTDLPGGDKATLIHSIQNKLMPLSDEIAFLPGHGPMSFLGHERRNNPCLQALST</sequence>
<keyword evidence="3 6" id="KW-0378">Hydrolase</keyword>
<dbReference type="CDD" id="cd07737">
    <property type="entry name" value="YcbL-like_MBL-fold"/>
    <property type="match status" value="1"/>
</dbReference>